<dbReference type="GeneID" id="57145568"/>
<gene>
    <name evidence="1" type="ORF">MTE01_28850</name>
</gene>
<organism evidence="1 2">
    <name type="scientific">Microbacterium testaceum</name>
    <name type="common">Aureobacterium testaceum</name>
    <name type="synonym">Brevibacterium testaceum</name>
    <dbReference type="NCBI Taxonomy" id="2033"/>
    <lineage>
        <taxon>Bacteria</taxon>
        <taxon>Bacillati</taxon>
        <taxon>Actinomycetota</taxon>
        <taxon>Actinomycetes</taxon>
        <taxon>Micrococcales</taxon>
        <taxon>Microbacteriaceae</taxon>
        <taxon>Microbacterium</taxon>
    </lineage>
</organism>
<dbReference type="EMBL" id="BJML01000011">
    <property type="protein sequence ID" value="GEB46940.1"/>
    <property type="molecule type" value="Genomic_DNA"/>
</dbReference>
<dbReference type="OrthoDB" id="372416at85006"/>
<name>A0A4Y3QSB3_MICTE</name>
<accession>A0A4Y3QSB3</accession>
<evidence type="ECO:0000313" key="2">
    <source>
        <dbReference type="Proteomes" id="UP000319525"/>
    </source>
</evidence>
<reference evidence="1 2" key="1">
    <citation type="submission" date="2019-06" db="EMBL/GenBank/DDBJ databases">
        <title>Whole genome shotgun sequence of Microbacterium testaceum NBRC 12675.</title>
        <authorList>
            <person name="Hosoyama A."/>
            <person name="Uohara A."/>
            <person name="Ohji S."/>
            <person name="Ichikawa N."/>
        </authorList>
    </citation>
    <scope>NUCLEOTIDE SEQUENCE [LARGE SCALE GENOMIC DNA]</scope>
    <source>
        <strain evidence="1 2">NBRC 12675</strain>
    </source>
</reference>
<dbReference type="AlphaFoldDB" id="A0A4Y3QSB3"/>
<dbReference type="Proteomes" id="UP000319525">
    <property type="component" value="Unassembled WGS sequence"/>
</dbReference>
<evidence type="ECO:0000313" key="1">
    <source>
        <dbReference type="EMBL" id="GEB46940.1"/>
    </source>
</evidence>
<protein>
    <submittedName>
        <fullName evidence="1">Uncharacterized protein</fullName>
    </submittedName>
</protein>
<dbReference type="RefSeq" id="WP_141378159.1">
    <property type="nucleotide sequence ID" value="NZ_BJML01000011.1"/>
</dbReference>
<proteinExistence type="predicted"/>
<comment type="caution">
    <text evidence="1">The sequence shown here is derived from an EMBL/GenBank/DDBJ whole genome shotgun (WGS) entry which is preliminary data.</text>
</comment>
<sequence>MPPRVKLDSAGMLAMLNSAGVRKAVTASANSAAASLVGIEAHDGPVEVIVDEYQTDRPVAGITLAHAGGIGLEGEYGYLTEAATGAGLQVGRRAV</sequence>